<dbReference type="InterPro" id="IPR039353">
    <property type="entry name" value="TF_Adf1"/>
</dbReference>
<organism evidence="2 3">
    <name type="scientific">Rhamnusium bicolor</name>
    <dbReference type="NCBI Taxonomy" id="1586634"/>
    <lineage>
        <taxon>Eukaryota</taxon>
        <taxon>Metazoa</taxon>
        <taxon>Ecdysozoa</taxon>
        <taxon>Arthropoda</taxon>
        <taxon>Hexapoda</taxon>
        <taxon>Insecta</taxon>
        <taxon>Pterygota</taxon>
        <taxon>Neoptera</taxon>
        <taxon>Endopterygota</taxon>
        <taxon>Coleoptera</taxon>
        <taxon>Polyphaga</taxon>
        <taxon>Cucujiformia</taxon>
        <taxon>Chrysomeloidea</taxon>
        <taxon>Cerambycidae</taxon>
        <taxon>Lepturinae</taxon>
        <taxon>Rhagiini</taxon>
        <taxon>Rhamnusium</taxon>
    </lineage>
</organism>
<gene>
    <name evidence="2" type="ORF">NQ314_018634</name>
</gene>
<name>A0AAV8WRI3_9CUCU</name>
<dbReference type="InterPro" id="IPR006578">
    <property type="entry name" value="MADF-dom"/>
</dbReference>
<feature type="domain" description="MADF" evidence="1">
    <location>
        <begin position="8"/>
        <end position="101"/>
    </location>
</feature>
<reference evidence="2" key="1">
    <citation type="journal article" date="2023" name="Insect Mol. Biol.">
        <title>Genome sequencing provides insights into the evolution of gene families encoding plant cell wall-degrading enzymes in longhorned beetles.</title>
        <authorList>
            <person name="Shin N.R."/>
            <person name="Okamura Y."/>
            <person name="Kirsch R."/>
            <person name="Pauchet Y."/>
        </authorList>
    </citation>
    <scope>NUCLEOTIDE SEQUENCE</scope>
    <source>
        <strain evidence="2">RBIC_L_NR</strain>
    </source>
</reference>
<proteinExistence type="predicted"/>
<dbReference type="Pfam" id="PF10545">
    <property type="entry name" value="MADF_DNA_bdg"/>
    <property type="match status" value="1"/>
</dbReference>
<protein>
    <recommendedName>
        <fullName evidence="1">MADF domain-containing protein</fullName>
    </recommendedName>
</protein>
<comment type="caution">
    <text evidence="2">The sequence shown here is derived from an EMBL/GenBank/DDBJ whole genome shotgun (WGS) entry which is preliminary data.</text>
</comment>
<dbReference type="PANTHER" id="PTHR12243:SF67">
    <property type="entry name" value="COREPRESSOR OF PANGOLIN, ISOFORM A-RELATED"/>
    <property type="match status" value="1"/>
</dbReference>
<sequence length="246" mass="28384">MTDSRSELLISEVQKRPILWNKWTSCYKNRLLVDKEWDAIATKLNENSKGCLKNKVEEFVRCFSKKLKKTRSGDPGSPNAGNYTGKWSYFKAMLFLKDTVLPRPTEDNFSLNVEGTEESESQNSLVFTPIFDTENTDTMVSNEPNEDQEIADYNTEPSTSQTQDAQLFILPSTSNKSTHQAEVAQSILTPTSTLEKRKRKREPEMTPFERAMLLTEEKKLQLSITRLMYRIQIWISSNPYCPFLKN</sequence>
<dbReference type="EMBL" id="JANEYF010005267">
    <property type="protein sequence ID" value="KAJ8928776.1"/>
    <property type="molecule type" value="Genomic_DNA"/>
</dbReference>
<dbReference type="PANTHER" id="PTHR12243">
    <property type="entry name" value="MADF DOMAIN TRANSCRIPTION FACTOR"/>
    <property type="match status" value="1"/>
</dbReference>
<evidence type="ECO:0000313" key="2">
    <source>
        <dbReference type="EMBL" id="KAJ8928776.1"/>
    </source>
</evidence>
<keyword evidence="3" id="KW-1185">Reference proteome</keyword>
<evidence type="ECO:0000313" key="3">
    <source>
        <dbReference type="Proteomes" id="UP001162156"/>
    </source>
</evidence>
<evidence type="ECO:0000259" key="1">
    <source>
        <dbReference type="PROSITE" id="PS51029"/>
    </source>
</evidence>
<dbReference type="Proteomes" id="UP001162156">
    <property type="component" value="Unassembled WGS sequence"/>
</dbReference>
<dbReference type="SMART" id="SM00595">
    <property type="entry name" value="MADF"/>
    <property type="match status" value="1"/>
</dbReference>
<dbReference type="PROSITE" id="PS51029">
    <property type="entry name" value="MADF"/>
    <property type="match status" value="1"/>
</dbReference>
<accession>A0AAV8WRI3</accession>
<dbReference type="AlphaFoldDB" id="A0AAV8WRI3"/>